<name>D9X0B5_STRVT</name>
<evidence type="ECO:0000313" key="2">
    <source>
        <dbReference type="EMBL" id="EFL35499.1"/>
    </source>
</evidence>
<gene>
    <name evidence="2" type="ORF">SSQG_06017</name>
</gene>
<reference evidence="3" key="1">
    <citation type="submission" date="2009-02" db="EMBL/GenBank/DDBJ databases">
        <title>Annotation of Streptomyces viridochromogenes strain DSM 40736.</title>
        <authorList>
            <consortium name="The Broad Institute Genome Sequencing Platform"/>
            <consortium name="Broad Institute Microbial Sequencing Center"/>
            <person name="Fischbach M."/>
            <person name="Godfrey P."/>
            <person name="Ward D."/>
            <person name="Young S."/>
            <person name="Zeng Q."/>
            <person name="Koehrsen M."/>
            <person name="Alvarado L."/>
            <person name="Berlin A.M."/>
            <person name="Bochicchio J."/>
            <person name="Borenstein D."/>
            <person name="Chapman S.B."/>
            <person name="Chen Z."/>
            <person name="Engels R."/>
            <person name="Freedman E."/>
            <person name="Gellesch M."/>
            <person name="Goldberg J."/>
            <person name="Griggs A."/>
            <person name="Gujja S."/>
            <person name="Heilman E.R."/>
            <person name="Heiman D.I."/>
            <person name="Hepburn T.A."/>
            <person name="Howarth C."/>
            <person name="Jen D."/>
            <person name="Larson L."/>
            <person name="Lewis B."/>
            <person name="Mehta T."/>
            <person name="Park D."/>
            <person name="Pearson M."/>
            <person name="Richards J."/>
            <person name="Roberts A."/>
            <person name="Saif S."/>
            <person name="Shea T.D."/>
            <person name="Shenoy N."/>
            <person name="Sisk P."/>
            <person name="Stolte C."/>
            <person name="Sykes S.N."/>
            <person name="Thomson T."/>
            <person name="Walk T."/>
            <person name="White J."/>
            <person name="Yandava C."/>
            <person name="Straight P."/>
            <person name="Clardy J."/>
            <person name="Hung D."/>
            <person name="Kolter R."/>
            <person name="Mekalanos J."/>
            <person name="Walker S."/>
            <person name="Walsh C.T."/>
            <person name="Wieland-Brown L.C."/>
            <person name="Haas B."/>
            <person name="Nusbaum C."/>
            <person name="Birren B."/>
        </authorList>
    </citation>
    <scope>NUCLEOTIDE SEQUENCE [LARGE SCALE GENOMIC DNA]</scope>
    <source>
        <strain evidence="3">DSM 40736 / JCM 4977 / BCRC 1201 / Tue 494</strain>
    </source>
</reference>
<organism evidence="2 3">
    <name type="scientific">Streptomyces viridochromogenes (strain DSM 40736 / JCM 4977 / BCRC 1201 / Tue 494)</name>
    <dbReference type="NCBI Taxonomy" id="591159"/>
    <lineage>
        <taxon>Bacteria</taxon>
        <taxon>Bacillati</taxon>
        <taxon>Actinomycetota</taxon>
        <taxon>Actinomycetes</taxon>
        <taxon>Kitasatosporales</taxon>
        <taxon>Streptomycetaceae</taxon>
        <taxon>Streptomyces</taxon>
    </lineage>
</organism>
<dbReference type="HOGENOM" id="CLU_2439624_0_0_11"/>
<feature type="region of interest" description="Disordered" evidence="1">
    <location>
        <begin position="1"/>
        <end position="22"/>
    </location>
</feature>
<evidence type="ECO:0000256" key="1">
    <source>
        <dbReference type="SAM" id="MobiDB-lite"/>
    </source>
</evidence>
<proteinExistence type="predicted"/>
<protein>
    <submittedName>
        <fullName evidence="2">Predicted protein</fullName>
    </submittedName>
</protein>
<keyword evidence="3" id="KW-1185">Reference proteome</keyword>
<dbReference type="Proteomes" id="UP000004184">
    <property type="component" value="Unassembled WGS sequence"/>
</dbReference>
<accession>D9X0B5</accession>
<dbReference type="AlphaFoldDB" id="D9X0B5"/>
<sequence length="90" mass="10141">MPREFGAPPGVTKESGDHADPWRLAVARQYTRRKPLDPEFARDRARKARAAQLSVDHYVKKIVDRAPELTDEHIEKLRTLLRPVGGGAAE</sequence>
<dbReference type="EMBL" id="GG657757">
    <property type="protein sequence ID" value="EFL35499.1"/>
    <property type="molecule type" value="Genomic_DNA"/>
</dbReference>
<dbReference type="eggNOG" id="ENOG5032I28">
    <property type="taxonomic scope" value="Bacteria"/>
</dbReference>
<evidence type="ECO:0000313" key="3">
    <source>
        <dbReference type="Proteomes" id="UP000004184"/>
    </source>
</evidence>
<dbReference type="STRING" id="591159.SSQG_06017"/>